<keyword evidence="4" id="KW-0812">Transmembrane</keyword>
<dbReference type="Pfam" id="PF00924">
    <property type="entry name" value="MS_channel_2nd"/>
    <property type="match status" value="1"/>
</dbReference>
<comment type="similarity">
    <text evidence="2">Belongs to the MscS (TC 1.A.23) family.</text>
</comment>
<gene>
    <name evidence="7" type="ORF">DN745_17635</name>
</gene>
<dbReference type="Pfam" id="PF05552">
    <property type="entry name" value="MS_channel_1st_1"/>
    <property type="match status" value="1"/>
</dbReference>
<evidence type="ECO:0000256" key="4">
    <source>
        <dbReference type="ARBA" id="ARBA00022692"/>
    </source>
</evidence>
<dbReference type="InterPro" id="IPR045275">
    <property type="entry name" value="MscS_archaea/bacteria_type"/>
</dbReference>
<dbReference type="InterPro" id="IPR011014">
    <property type="entry name" value="MscS_channel_TM-2"/>
</dbReference>
<evidence type="ECO:0000256" key="3">
    <source>
        <dbReference type="ARBA" id="ARBA00022475"/>
    </source>
</evidence>
<keyword evidence="3" id="KW-1003">Cell membrane</keyword>
<keyword evidence="5" id="KW-1133">Transmembrane helix</keyword>
<dbReference type="GO" id="GO:0005886">
    <property type="term" value="C:plasma membrane"/>
    <property type="evidence" value="ECO:0007669"/>
    <property type="project" value="UniProtKB-SubCell"/>
</dbReference>
<dbReference type="InterPro" id="IPR006685">
    <property type="entry name" value="MscS_channel_2nd"/>
</dbReference>
<dbReference type="SUPFAM" id="SSF50182">
    <property type="entry name" value="Sm-like ribonucleoproteins"/>
    <property type="match status" value="1"/>
</dbReference>
<dbReference type="GO" id="GO:0008381">
    <property type="term" value="F:mechanosensitive monoatomic ion channel activity"/>
    <property type="evidence" value="ECO:0007669"/>
    <property type="project" value="InterPro"/>
</dbReference>
<comment type="subcellular location">
    <subcellularLocation>
        <location evidence="1">Cell membrane</location>
        <topology evidence="1">Multi-pass membrane protein</topology>
    </subcellularLocation>
</comment>
<dbReference type="OrthoDB" id="9784565at2"/>
<dbReference type="InterPro" id="IPR008910">
    <property type="entry name" value="MSC_TM_helix"/>
</dbReference>
<sequence>MELGIEKAYVLLTEKLSGWLSSAIEMLPNFVAAILILIAFYLIGWVVRRVINRTLTSITTNRAVIGLIETTAGVAILTTGIFIALGILKLDGTVTSLLAGVGVIGLALGFAFQDIAANFMSGVILSIQHPYGIDDMIECKGFYGRVHDINLRSTVIRTTQGQLVHVPNKEILNSPLTNYSWNHKRRIDISLGVSYADDHEKARRLAIEAVQNLEAVDKDQPIEFFYTEIGPSTFNGTLRFWVNFHVHVDFLAPQSEAIIAVAKVFAENDIDMPYPITTLEFGPKGGVTLDAMLLRASEKQPTELEASTQP</sequence>
<evidence type="ECO:0000256" key="5">
    <source>
        <dbReference type="ARBA" id="ARBA00022989"/>
    </source>
</evidence>
<keyword evidence="8" id="KW-1185">Reference proteome</keyword>
<organism evidence="7 8">
    <name type="scientific">Bradymonas sediminis</name>
    <dbReference type="NCBI Taxonomy" id="1548548"/>
    <lineage>
        <taxon>Bacteria</taxon>
        <taxon>Deltaproteobacteria</taxon>
        <taxon>Bradymonadales</taxon>
        <taxon>Bradymonadaceae</taxon>
        <taxon>Bradymonas</taxon>
    </lineage>
</organism>
<dbReference type="AlphaFoldDB" id="A0A2Z4FQ15"/>
<protein>
    <submittedName>
        <fullName evidence="7">Mechanosensitive ion channel family protein</fullName>
    </submittedName>
</protein>
<dbReference type="Gene3D" id="2.30.30.60">
    <property type="match status" value="1"/>
</dbReference>
<dbReference type="Pfam" id="PF21082">
    <property type="entry name" value="MS_channel_3rd"/>
    <property type="match status" value="1"/>
</dbReference>
<accession>A0A2Z4FQ15</accession>
<dbReference type="InterPro" id="IPR011066">
    <property type="entry name" value="MscS_channel_C_sf"/>
</dbReference>
<dbReference type="KEGG" id="bsed:DN745_17635"/>
<name>A0A2Z4FQ15_9DELT</name>
<dbReference type="PANTHER" id="PTHR30221">
    <property type="entry name" value="SMALL-CONDUCTANCE MECHANOSENSITIVE CHANNEL"/>
    <property type="match status" value="1"/>
</dbReference>
<dbReference type="Gene3D" id="3.30.70.100">
    <property type="match status" value="1"/>
</dbReference>
<dbReference type="RefSeq" id="WP_111336953.1">
    <property type="nucleotide sequence ID" value="NZ_CP030032.1"/>
</dbReference>
<proteinExistence type="inferred from homology"/>
<evidence type="ECO:0000256" key="2">
    <source>
        <dbReference type="ARBA" id="ARBA00008017"/>
    </source>
</evidence>
<keyword evidence="6" id="KW-0472">Membrane</keyword>
<evidence type="ECO:0000313" key="8">
    <source>
        <dbReference type="Proteomes" id="UP000249799"/>
    </source>
</evidence>
<dbReference type="InterPro" id="IPR010920">
    <property type="entry name" value="LSM_dom_sf"/>
</dbReference>
<dbReference type="Proteomes" id="UP000249799">
    <property type="component" value="Chromosome"/>
</dbReference>
<dbReference type="SUPFAM" id="SSF82861">
    <property type="entry name" value="Mechanosensitive channel protein MscS (YggB), transmembrane region"/>
    <property type="match status" value="1"/>
</dbReference>
<dbReference type="EMBL" id="CP030032">
    <property type="protein sequence ID" value="AWV91053.1"/>
    <property type="molecule type" value="Genomic_DNA"/>
</dbReference>
<evidence type="ECO:0000313" key="7">
    <source>
        <dbReference type="EMBL" id="AWV91053.1"/>
    </source>
</evidence>
<dbReference type="InterPro" id="IPR049278">
    <property type="entry name" value="MS_channel_C"/>
</dbReference>
<reference evidence="7 8" key="1">
    <citation type="submission" date="2018-06" db="EMBL/GenBank/DDBJ databases">
        <title>Lujinxingia sediminis gen. nov. sp. nov., a new facultative anaerobic member of the class Deltaproteobacteria, and proposal of Lujinxingaceae fam. nov.</title>
        <authorList>
            <person name="Guo L.-Y."/>
            <person name="Li C.-M."/>
            <person name="Wang S."/>
            <person name="Du Z.-J."/>
        </authorList>
    </citation>
    <scope>NUCLEOTIDE SEQUENCE [LARGE SCALE GENOMIC DNA]</scope>
    <source>
        <strain evidence="7 8">FA350</strain>
    </source>
</reference>
<dbReference type="SUPFAM" id="SSF82689">
    <property type="entry name" value="Mechanosensitive channel protein MscS (YggB), C-terminal domain"/>
    <property type="match status" value="1"/>
</dbReference>
<dbReference type="PANTHER" id="PTHR30221:SF1">
    <property type="entry name" value="SMALL-CONDUCTANCE MECHANOSENSITIVE CHANNEL"/>
    <property type="match status" value="1"/>
</dbReference>
<dbReference type="Gene3D" id="1.10.287.1260">
    <property type="match status" value="1"/>
</dbReference>
<evidence type="ECO:0000256" key="1">
    <source>
        <dbReference type="ARBA" id="ARBA00004651"/>
    </source>
</evidence>
<dbReference type="InterPro" id="IPR023408">
    <property type="entry name" value="MscS_beta-dom_sf"/>
</dbReference>
<evidence type="ECO:0000256" key="6">
    <source>
        <dbReference type="ARBA" id="ARBA00023136"/>
    </source>
</evidence>